<dbReference type="AlphaFoldDB" id="A0A9P6CFV6"/>
<evidence type="ECO:0000256" key="2">
    <source>
        <dbReference type="ARBA" id="ARBA00012725"/>
    </source>
</evidence>
<evidence type="ECO:0000256" key="6">
    <source>
        <dbReference type="PIRSR" id="PIRSR005378-1"/>
    </source>
</evidence>
<dbReference type="GO" id="GO:0006396">
    <property type="term" value="P:RNA processing"/>
    <property type="evidence" value="ECO:0007669"/>
    <property type="project" value="InterPro"/>
</dbReference>
<organism evidence="10 11">
    <name type="scientific">Collybia nuda</name>
    <dbReference type="NCBI Taxonomy" id="64659"/>
    <lineage>
        <taxon>Eukaryota</taxon>
        <taxon>Fungi</taxon>
        <taxon>Dikarya</taxon>
        <taxon>Basidiomycota</taxon>
        <taxon>Agaricomycotina</taxon>
        <taxon>Agaricomycetes</taxon>
        <taxon>Agaricomycetidae</taxon>
        <taxon>Agaricales</taxon>
        <taxon>Tricholomatineae</taxon>
        <taxon>Clitocybaceae</taxon>
        <taxon>Collybia</taxon>
    </lineage>
</organism>
<evidence type="ECO:0000256" key="4">
    <source>
        <dbReference type="ARBA" id="ARBA00022741"/>
    </source>
</evidence>
<keyword evidence="3" id="KW-0436">Ligase</keyword>
<evidence type="ECO:0000259" key="8">
    <source>
        <dbReference type="Pfam" id="PF01137"/>
    </source>
</evidence>
<comment type="catalytic activity">
    <reaction evidence="5">
        <text>a 3'-end 3'-phospho-ribonucleotide-RNA + ATP = a 3'-end 2',3'-cyclophospho-ribonucleotide-RNA + AMP + diphosphate</text>
        <dbReference type="Rhea" id="RHEA:23976"/>
        <dbReference type="Rhea" id="RHEA-COMP:10463"/>
        <dbReference type="Rhea" id="RHEA-COMP:10464"/>
        <dbReference type="ChEBI" id="CHEBI:30616"/>
        <dbReference type="ChEBI" id="CHEBI:33019"/>
        <dbReference type="ChEBI" id="CHEBI:83062"/>
        <dbReference type="ChEBI" id="CHEBI:83064"/>
        <dbReference type="ChEBI" id="CHEBI:456215"/>
        <dbReference type="EC" id="6.5.1.4"/>
    </reaction>
</comment>
<dbReference type="Pfam" id="PF05189">
    <property type="entry name" value="RTC_insert"/>
    <property type="match status" value="1"/>
</dbReference>
<accession>A0A9P6CFV6</accession>
<dbReference type="PIRSF" id="PIRSF005378">
    <property type="entry name" value="RNA3'_term_phos_cycl_euk"/>
    <property type="match status" value="1"/>
</dbReference>
<dbReference type="Gene3D" id="3.30.360.20">
    <property type="entry name" value="RNA 3'-terminal phosphate cyclase, insert domain"/>
    <property type="match status" value="1"/>
</dbReference>
<dbReference type="PANTHER" id="PTHR11096">
    <property type="entry name" value="RNA 3' TERMINAL PHOSPHATE CYCLASE"/>
    <property type="match status" value="1"/>
</dbReference>
<dbReference type="GO" id="GO:0003963">
    <property type="term" value="F:RNA-3'-phosphate cyclase activity"/>
    <property type="evidence" value="ECO:0007669"/>
    <property type="project" value="UniProtKB-EC"/>
</dbReference>
<name>A0A9P6CFV6_9AGAR</name>
<feature type="binding site" evidence="7">
    <location>
        <position position="108"/>
    </location>
    <ligand>
        <name>ATP</name>
        <dbReference type="ChEBI" id="CHEBI:30616"/>
    </ligand>
</feature>
<evidence type="ECO:0000313" key="11">
    <source>
        <dbReference type="Proteomes" id="UP000807353"/>
    </source>
</evidence>
<comment type="caution">
    <text evidence="10">The sequence shown here is derived from an EMBL/GenBank/DDBJ whole genome shotgun (WGS) entry which is preliminary data.</text>
</comment>
<feature type="domain" description="RNA 3'-terminal phosphate cyclase" evidence="8">
    <location>
        <begin position="16"/>
        <end position="363"/>
    </location>
</feature>
<dbReference type="SUPFAM" id="SSF55205">
    <property type="entry name" value="EPT/RTPC-like"/>
    <property type="match status" value="2"/>
</dbReference>
<dbReference type="EC" id="6.5.1.4" evidence="2"/>
<comment type="similarity">
    <text evidence="1">Belongs to the RNA 3'-terminal cyclase family. Type 1 subfamily.</text>
</comment>
<dbReference type="EMBL" id="MU150318">
    <property type="protein sequence ID" value="KAF9459338.1"/>
    <property type="molecule type" value="Genomic_DNA"/>
</dbReference>
<evidence type="ECO:0000259" key="9">
    <source>
        <dbReference type="Pfam" id="PF05189"/>
    </source>
</evidence>
<dbReference type="InterPro" id="IPR023797">
    <property type="entry name" value="RNA3'_phos_cyclase_dom"/>
</dbReference>
<dbReference type="InterPro" id="IPR000228">
    <property type="entry name" value="RNA3'_term_phos_cyc"/>
</dbReference>
<dbReference type="InterPro" id="IPR017770">
    <property type="entry name" value="RNA3'_term_phos_cyc_type_1"/>
</dbReference>
<dbReference type="GO" id="GO:0005524">
    <property type="term" value="F:ATP binding"/>
    <property type="evidence" value="ECO:0007669"/>
    <property type="project" value="UniProtKB-KW"/>
</dbReference>
<reference evidence="10" key="1">
    <citation type="submission" date="2020-11" db="EMBL/GenBank/DDBJ databases">
        <authorList>
            <consortium name="DOE Joint Genome Institute"/>
            <person name="Ahrendt S."/>
            <person name="Riley R."/>
            <person name="Andreopoulos W."/>
            <person name="Labutti K."/>
            <person name="Pangilinan J."/>
            <person name="Ruiz-Duenas F.J."/>
            <person name="Barrasa J.M."/>
            <person name="Sanchez-Garcia M."/>
            <person name="Camarero S."/>
            <person name="Miyauchi S."/>
            <person name="Serrano A."/>
            <person name="Linde D."/>
            <person name="Babiker R."/>
            <person name="Drula E."/>
            <person name="Ayuso-Fernandez I."/>
            <person name="Pacheco R."/>
            <person name="Padilla G."/>
            <person name="Ferreira P."/>
            <person name="Barriuso J."/>
            <person name="Kellner H."/>
            <person name="Castanera R."/>
            <person name="Alfaro M."/>
            <person name="Ramirez L."/>
            <person name="Pisabarro A.G."/>
            <person name="Kuo A."/>
            <person name="Tritt A."/>
            <person name="Lipzen A."/>
            <person name="He G."/>
            <person name="Yan M."/>
            <person name="Ng V."/>
            <person name="Cullen D."/>
            <person name="Martin F."/>
            <person name="Rosso M.-N."/>
            <person name="Henrissat B."/>
            <person name="Hibbett D."/>
            <person name="Martinez A.T."/>
            <person name="Grigoriev I.V."/>
        </authorList>
    </citation>
    <scope>NUCLEOTIDE SEQUENCE</scope>
    <source>
        <strain evidence="10">CBS 247.69</strain>
    </source>
</reference>
<sequence>MAAAHLANVLIDGSMLEGGGQILRNSVSLSALLSKSVSINRIRNGRKPPGLKNQHQTGLELAAEISSAHLTGATNGSNEINFVPGRICLPGHYIADSVTAGSTMLLLQIALPLLLFSVSPMPPSTLTLFGGTNAIQAPQIDYTLYVFLPFMRRHFGLEGVNLDIKKRGYFPKGGGEVRVTVKPFYEAGEGTRRLHGMRLLVRGGVKSVCGIAHLGKLPSSVGREMVEGARMKLKDFGSSKAGVEIAEIPVKIEYRRDENKNTIGAGSGIVLWAELEGGGMIGGSAVGRKGLDPAVVGTQAAEELIKGLQAGGCVDEWLQDQIIIYMALAHGKSELRCGKGGLTLHTQTAIWVTGQFTDAKFAIEEEPSGHTIIRCTGIGYTANLLVSKSEQRRLPANNGLN</sequence>
<evidence type="ECO:0000256" key="1">
    <source>
        <dbReference type="ARBA" id="ARBA00009206"/>
    </source>
</evidence>
<feature type="domain" description="RNA 3'-terminal phosphate cyclase insert" evidence="9">
    <location>
        <begin position="202"/>
        <end position="308"/>
    </location>
</feature>
<evidence type="ECO:0000256" key="3">
    <source>
        <dbReference type="ARBA" id="ARBA00022598"/>
    </source>
</evidence>
<dbReference type="InterPro" id="IPR036553">
    <property type="entry name" value="RPTC_insert"/>
</dbReference>
<dbReference type="InterPro" id="IPR037136">
    <property type="entry name" value="RNA3'_phos_cyclase_dom_sf"/>
</dbReference>
<dbReference type="PANTHER" id="PTHR11096:SF0">
    <property type="entry name" value="RNA 3'-TERMINAL PHOSPHATE CYCLASE"/>
    <property type="match status" value="1"/>
</dbReference>
<feature type="active site" description="Tele-AMP-histidine intermediate" evidence="6">
    <location>
        <position position="345"/>
    </location>
</feature>
<dbReference type="Gene3D" id="3.65.10.20">
    <property type="entry name" value="RNA 3'-terminal phosphate cyclase domain"/>
    <property type="match status" value="1"/>
</dbReference>
<dbReference type="NCBIfam" id="TIGR03399">
    <property type="entry name" value="RNA_3prim_cycl"/>
    <property type="match status" value="1"/>
</dbReference>
<keyword evidence="4 7" id="KW-0547">Nucleotide-binding</keyword>
<dbReference type="Pfam" id="PF01137">
    <property type="entry name" value="RTC"/>
    <property type="match status" value="1"/>
</dbReference>
<dbReference type="PROSITE" id="PS01287">
    <property type="entry name" value="RTC"/>
    <property type="match status" value="1"/>
</dbReference>
<dbReference type="InterPro" id="IPR013792">
    <property type="entry name" value="RNA3'P_cycl/enolpyr_Trfase_a/b"/>
</dbReference>
<evidence type="ECO:0000256" key="5">
    <source>
        <dbReference type="ARBA" id="ARBA00024481"/>
    </source>
</evidence>
<dbReference type="InterPro" id="IPR020719">
    <property type="entry name" value="RNA3'_term_phos_cycl-like_CS"/>
</dbReference>
<evidence type="ECO:0000256" key="7">
    <source>
        <dbReference type="PIRSR" id="PIRSR005378-2"/>
    </source>
</evidence>
<keyword evidence="7" id="KW-0067">ATP-binding</keyword>
<evidence type="ECO:0000313" key="10">
    <source>
        <dbReference type="EMBL" id="KAF9459338.1"/>
    </source>
</evidence>
<dbReference type="Proteomes" id="UP000807353">
    <property type="component" value="Unassembled WGS sequence"/>
</dbReference>
<dbReference type="InterPro" id="IPR013791">
    <property type="entry name" value="RNA3'-term_phos_cycl_insert"/>
</dbReference>
<gene>
    <name evidence="10" type="ORF">BDZ94DRAFT_1284440</name>
</gene>
<proteinExistence type="inferred from homology"/>
<dbReference type="GO" id="GO:0005634">
    <property type="term" value="C:nucleus"/>
    <property type="evidence" value="ECO:0007669"/>
    <property type="project" value="TreeGrafter"/>
</dbReference>
<dbReference type="SUPFAM" id="SSF52913">
    <property type="entry name" value="RNA 3'-terminal phosphate cyclase, RPTC, insert domain"/>
    <property type="match status" value="1"/>
</dbReference>
<keyword evidence="11" id="KW-1185">Reference proteome</keyword>
<dbReference type="OrthoDB" id="25029at2759"/>
<protein>
    <recommendedName>
        <fullName evidence="2">RNA 3'-terminal-phosphate cyclase (ATP)</fullName>
        <ecNumber evidence="2">6.5.1.4</ecNumber>
    </recommendedName>
</protein>